<sequence length="512" mass="55306">MSARTVVISPAPTANGDLHLGHIAGPFLAADVHTRYARSQGREVVLGTGFQDTSTFVVTTAHRRGVTPAELVATSAAQISASLAAMGIGVDGYTGDDDRFTKWVVDFIGRLYSAGKLELRTMKFPYSSRTGQFLVDGFASGGCPECLAECCAGLCESCGQLVAAGDLLDVRSTLDPTEPVVLREADVLVLPVERYRSQLREHFAAHASGLRPHMAQALEQMLARPLPDFPVTYPISWGIEVPFPEVAGQRVNPNAEPMAWSMHCSALSSEARGAAAGAEDALWLAGAGSEIVYFLGFDNIYPFAIAGPAMLLASEGRYDLPARYLTNEFYELDHRKFSTSRGHVVWSRELAAEVPRDLIRFHLAATSPEHQRTSFGREALVRVTSSRLVEPWNVVADKVNRWVGRGPLPVSSRSRRGAARMAERFAASYELAGFSLNRAAETIADQLARLASREVTAASAGDFCFEVDRLLRGAAPILIDLAAEVLGEDGGAEARSFTPVALPRLRSAEVRS</sequence>
<dbReference type="PANTHER" id="PTHR45765:SF1">
    <property type="entry name" value="METHIONINE--TRNA LIGASE, CYTOPLASMIC"/>
    <property type="match status" value="1"/>
</dbReference>
<name>A0ABY8XNT6_9PSEU</name>
<dbReference type="InterPro" id="IPR029038">
    <property type="entry name" value="MetRS_Zn"/>
</dbReference>
<accession>A0ABY8XNT6</accession>
<gene>
    <name evidence="9" type="ORF">QP939_00725</name>
</gene>
<evidence type="ECO:0000256" key="2">
    <source>
        <dbReference type="ARBA" id="ARBA00022741"/>
    </source>
</evidence>
<comment type="catalytic activity">
    <reaction evidence="6">
        <text>tRNA(Met) + L-methionine + ATP = L-methionyl-tRNA(Met) + AMP + diphosphate</text>
        <dbReference type="Rhea" id="RHEA:13481"/>
        <dbReference type="Rhea" id="RHEA-COMP:9667"/>
        <dbReference type="Rhea" id="RHEA-COMP:9698"/>
        <dbReference type="ChEBI" id="CHEBI:30616"/>
        <dbReference type="ChEBI" id="CHEBI:33019"/>
        <dbReference type="ChEBI" id="CHEBI:57844"/>
        <dbReference type="ChEBI" id="CHEBI:78442"/>
        <dbReference type="ChEBI" id="CHEBI:78530"/>
        <dbReference type="ChEBI" id="CHEBI:456215"/>
        <dbReference type="EC" id="6.1.1.10"/>
    </reaction>
</comment>
<dbReference type="SUPFAM" id="SSF52374">
    <property type="entry name" value="Nucleotidylyl transferase"/>
    <property type="match status" value="1"/>
</dbReference>
<reference evidence="9 10" key="1">
    <citation type="submission" date="2023-06" db="EMBL/GenBank/DDBJ databases">
        <authorList>
            <person name="Oyuntsetseg B."/>
            <person name="Kim S.B."/>
        </authorList>
    </citation>
    <scope>NUCLEOTIDE SEQUENCE [LARGE SCALE GENOMIC DNA]</scope>
    <source>
        <strain evidence="9 10">2-2</strain>
    </source>
</reference>
<keyword evidence="3 7" id="KW-0067">ATP-binding</keyword>
<proteinExistence type="inferred from homology"/>
<keyword evidence="1 7" id="KW-0436">Ligase</keyword>
<dbReference type="PROSITE" id="PS00178">
    <property type="entry name" value="AA_TRNA_LIGASE_I"/>
    <property type="match status" value="1"/>
</dbReference>
<dbReference type="Gene3D" id="2.20.28.20">
    <property type="entry name" value="Methionyl-tRNA synthetase, Zn-domain"/>
    <property type="match status" value="1"/>
</dbReference>
<dbReference type="InterPro" id="IPR023458">
    <property type="entry name" value="Met-tRNA_ligase_1"/>
</dbReference>
<feature type="domain" description="Methionyl/Leucyl tRNA synthetase" evidence="8">
    <location>
        <begin position="6"/>
        <end position="392"/>
    </location>
</feature>
<dbReference type="InterPro" id="IPR014729">
    <property type="entry name" value="Rossmann-like_a/b/a_fold"/>
</dbReference>
<evidence type="ECO:0000256" key="3">
    <source>
        <dbReference type="ARBA" id="ARBA00022840"/>
    </source>
</evidence>
<keyword evidence="5 7" id="KW-0030">Aminoacyl-tRNA synthetase</keyword>
<protein>
    <submittedName>
        <fullName evidence="9">Class I tRNA ligase family protein</fullName>
    </submittedName>
</protein>
<dbReference type="GO" id="GO:0016874">
    <property type="term" value="F:ligase activity"/>
    <property type="evidence" value="ECO:0007669"/>
    <property type="project" value="UniProtKB-KW"/>
</dbReference>
<dbReference type="PANTHER" id="PTHR45765">
    <property type="entry name" value="METHIONINE--TRNA LIGASE"/>
    <property type="match status" value="1"/>
</dbReference>
<dbReference type="InterPro" id="IPR015413">
    <property type="entry name" value="Methionyl/Leucyl_tRNA_Synth"/>
</dbReference>
<dbReference type="EMBL" id="CP127173">
    <property type="protein sequence ID" value="WIV57258.1"/>
    <property type="molecule type" value="Genomic_DNA"/>
</dbReference>
<evidence type="ECO:0000256" key="1">
    <source>
        <dbReference type="ARBA" id="ARBA00022598"/>
    </source>
</evidence>
<evidence type="ECO:0000256" key="7">
    <source>
        <dbReference type="RuleBase" id="RU363039"/>
    </source>
</evidence>
<dbReference type="InterPro" id="IPR001412">
    <property type="entry name" value="aa-tRNA-synth_I_CS"/>
</dbReference>
<keyword evidence="10" id="KW-1185">Reference proteome</keyword>
<dbReference type="Pfam" id="PF09334">
    <property type="entry name" value="tRNA-synt_1g"/>
    <property type="match status" value="1"/>
</dbReference>
<evidence type="ECO:0000313" key="9">
    <source>
        <dbReference type="EMBL" id="WIV57258.1"/>
    </source>
</evidence>
<evidence type="ECO:0000256" key="6">
    <source>
        <dbReference type="ARBA" id="ARBA00047364"/>
    </source>
</evidence>
<comment type="similarity">
    <text evidence="7">Belongs to the class-I aminoacyl-tRNA synthetase family.</text>
</comment>
<dbReference type="Gene3D" id="3.40.50.620">
    <property type="entry name" value="HUPs"/>
    <property type="match status" value="1"/>
</dbReference>
<dbReference type="RefSeq" id="WP_285454497.1">
    <property type="nucleotide sequence ID" value="NZ_CP127173.1"/>
</dbReference>
<evidence type="ECO:0000259" key="8">
    <source>
        <dbReference type="Pfam" id="PF09334"/>
    </source>
</evidence>
<evidence type="ECO:0000313" key="10">
    <source>
        <dbReference type="Proteomes" id="UP001227101"/>
    </source>
</evidence>
<organism evidence="9 10">
    <name type="scientific">Amycolatopsis nalaikhensis</name>
    <dbReference type="NCBI Taxonomy" id="715472"/>
    <lineage>
        <taxon>Bacteria</taxon>
        <taxon>Bacillati</taxon>
        <taxon>Actinomycetota</taxon>
        <taxon>Actinomycetes</taxon>
        <taxon>Pseudonocardiales</taxon>
        <taxon>Pseudonocardiaceae</taxon>
        <taxon>Amycolatopsis</taxon>
    </lineage>
</organism>
<evidence type="ECO:0000256" key="4">
    <source>
        <dbReference type="ARBA" id="ARBA00022917"/>
    </source>
</evidence>
<evidence type="ECO:0000256" key="5">
    <source>
        <dbReference type="ARBA" id="ARBA00023146"/>
    </source>
</evidence>
<keyword evidence="4 7" id="KW-0648">Protein biosynthesis</keyword>
<keyword evidence="2 7" id="KW-0547">Nucleotide-binding</keyword>
<dbReference type="Proteomes" id="UP001227101">
    <property type="component" value="Chromosome"/>
</dbReference>